<feature type="compositionally biased region" description="Basic and acidic residues" evidence="1">
    <location>
        <begin position="570"/>
        <end position="590"/>
    </location>
</feature>
<dbReference type="GO" id="GO:0006508">
    <property type="term" value="P:proteolysis"/>
    <property type="evidence" value="ECO:0007669"/>
    <property type="project" value="InterPro"/>
</dbReference>
<proteinExistence type="predicted"/>
<dbReference type="PANTHER" id="PTHR22576:SF37">
    <property type="entry name" value="MUCOSA-ASSOCIATED LYMPHOID TISSUE LYMPHOMA TRANSLOCATION PROTEIN 1"/>
    <property type="match status" value="1"/>
</dbReference>
<dbReference type="InterPro" id="IPR001309">
    <property type="entry name" value="Pept_C14_p20"/>
</dbReference>
<organism evidence="3 4">
    <name type="scientific">Bradyrhizobium diazoefficiens (strain JCM 10833 / BCRC 13528 / IAM 13628 / NBRC 14792 / USDA 110)</name>
    <dbReference type="NCBI Taxonomy" id="224911"/>
    <lineage>
        <taxon>Bacteria</taxon>
        <taxon>Pseudomonadati</taxon>
        <taxon>Pseudomonadota</taxon>
        <taxon>Alphaproteobacteria</taxon>
        <taxon>Hyphomicrobiales</taxon>
        <taxon>Nitrobacteraceae</taxon>
        <taxon>Bradyrhizobium</taxon>
    </lineage>
</organism>
<dbReference type="KEGG" id="bja:bll5696"/>
<dbReference type="PATRIC" id="fig|224911.5.peg.5810"/>
<dbReference type="EnsemblBacteria" id="BAC50961">
    <property type="protein sequence ID" value="BAC50961"/>
    <property type="gene ID" value="BAC50961"/>
</dbReference>
<evidence type="ECO:0000259" key="2">
    <source>
        <dbReference type="PROSITE" id="PS50208"/>
    </source>
</evidence>
<dbReference type="PANTHER" id="PTHR22576">
    <property type="entry name" value="MUCOSA ASSOCIATED LYMPHOID TISSUE LYMPHOMA TRANSLOCATION PROTEIN 1/PARACASPASE"/>
    <property type="match status" value="1"/>
</dbReference>
<dbReference type="PROSITE" id="PS50208">
    <property type="entry name" value="CASPASE_P20"/>
    <property type="match status" value="1"/>
</dbReference>
<dbReference type="AlphaFoldDB" id="Q89IE3"/>
<protein>
    <submittedName>
        <fullName evidence="3">Bll5696 protein</fullName>
    </submittedName>
</protein>
<dbReference type="HOGENOM" id="CLU_018712_0_0_5"/>
<dbReference type="InterPro" id="IPR052039">
    <property type="entry name" value="Caspase-related_regulators"/>
</dbReference>
<evidence type="ECO:0000313" key="3">
    <source>
        <dbReference type="EMBL" id="BAC50961.1"/>
    </source>
</evidence>
<dbReference type="eggNOG" id="COG4249">
    <property type="taxonomic scope" value="Bacteria"/>
</dbReference>
<dbReference type="PhylomeDB" id="Q89IE3"/>
<accession>Q89IE3</accession>
<dbReference type="STRING" id="224911.AAV28_25995"/>
<name>Q89IE3_BRADU</name>
<dbReference type="EMBL" id="BA000040">
    <property type="protein sequence ID" value="BAC50961.1"/>
    <property type="molecule type" value="Genomic_DNA"/>
</dbReference>
<dbReference type="GO" id="GO:0004197">
    <property type="term" value="F:cysteine-type endopeptidase activity"/>
    <property type="evidence" value="ECO:0007669"/>
    <property type="project" value="InterPro"/>
</dbReference>
<dbReference type="Pfam" id="PF00656">
    <property type="entry name" value="Peptidase_C14"/>
    <property type="match status" value="1"/>
</dbReference>
<gene>
    <name evidence="3" type="ordered locus">bll5696</name>
</gene>
<evidence type="ECO:0000256" key="1">
    <source>
        <dbReference type="SAM" id="MobiDB-lite"/>
    </source>
</evidence>
<dbReference type="InParanoid" id="Q89IE3"/>
<dbReference type="Proteomes" id="UP000002526">
    <property type="component" value="Chromosome"/>
</dbReference>
<keyword evidence="4" id="KW-1185">Reference proteome</keyword>
<feature type="region of interest" description="Disordered" evidence="1">
    <location>
        <begin position="570"/>
        <end position="600"/>
    </location>
</feature>
<dbReference type="SUPFAM" id="SSF52129">
    <property type="entry name" value="Caspase-like"/>
    <property type="match status" value="1"/>
</dbReference>
<reference evidence="4" key="1">
    <citation type="journal article" date="2002" name="DNA Res.">
        <title>Complete genomic sequence of nitrogen-fixing symbiotic bacterium Bradyrhizobium japonicum USDA110.</title>
        <authorList>
            <person name="Kaneko T."/>
            <person name="Nakamura Y."/>
            <person name="Sato S."/>
            <person name="Minamisawa K."/>
            <person name="Uchiumi T."/>
            <person name="Sasamoto S."/>
            <person name="Watanabe A."/>
            <person name="Idesawa K."/>
            <person name="Iriguchi M."/>
            <person name="Kawashima K."/>
            <person name="Kohara M."/>
            <person name="Matsumoto M."/>
            <person name="Shimpo S."/>
            <person name="Tsuruoka H."/>
            <person name="Wada T."/>
            <person name="Yamada M."/>
            <person name="Tabata S."/>
        </authorList>
    </citation>
    <scope>NUCLEOTIDE SEQUENCE [LARGE SCALE GENOMIC DNA]</scope>
    <source>
        <strain evidence="4">JCM 10833 / BCRC 13528 / IAM 13628 / NBRC 14792 / USDA 110</strain>
    </source>
</reference>
<dbReference type="InterPro" id="IPR029030">
    <property type="entry name" value="Caspase-like_dom_sf"/>
</dbReference>
<evidence type="ECO:0000313" key="4">
    <source>
        <dbReference type="Proteomes" id="UP000002526"/>
    </source>
</evidence>
<feature type="region of interest" description="Disordered" evidence="1">
    <location>
        <begin position="430"/>
        <end position="452"/>
    </location>
</feature>
<dbReference type="Gene3D" id="3.40.50.1460">
    <property type="match status" value="1"/>
</dbReference>
<dbReference type="InterPro" id="IPR011600">
    <property type="entry name" value="Pept_C14_caspase"/>
</dbReference>
<sequence length="638" mass="68388">MSHMEELAFGHTPNSLMELHPGGRKVIPLRLFALLIFAMGLACGPAHADRRVALIIGNSAYKSAPKLGNPVNDATLVGGMFKKAGFDSVDVRLDLSASEMRRMLREFAGRARDADMAVIYYAGHGIELDGNNYLIPTDATLETDGDVLDETIPVERALFAVEPAKQLRLIILDACRDNPFSKTMKRTLASRAIGRGLAKVEPTSPNTMIAFAAKAGSTASDGDSRNSPFATALVEHLPKPGLDLRKAFGFVRDDVLKATSYKQEPYVYGSLGGDDVPLVPTRPIATGPQANPQDAVRRDYELALQLATRDGWEAFLAQYPDGFYSNLAKGQLNKIAAEETRAAAEQKAKAAEQEKTRLIAERAQKAEQEKAVAAAKAAEEARVAAEKQKQIEQARAEAAEQQRKVAEAAAAKALAEKQAAEKAKAELAAKQAAEKAEQPAKPTADRQIPEAEQKVAALSPAPASTLSAADLAKSVQSELRRVGCLSAAADGDWTATSQRSLTLFNKYAGTQFDAKLASVDALDALKAKPGRVCPLVCNFGFKADGDQCVKITCRAGYRVGDDNECEKIPEKKPVATREDSRRRDADRKQTEAAPSAPQASGQMICNNAGCRPIAKGCRLGTTNHPATPTIKIPAEICN</sequence>
<dbReference type="OrthoDB" id="9816009at2"/>
<feature type="domain" description="Caspase family p20" evidence="2">
    <location>
        <begin position="49"/>
        <end position="179"/>
    </location>
</feature>